<sequence>LLPRSTALFISAMMKDTMTPGPAISLATSPDTTYIPVPTQLPTPSDTRSTVDRTRASLVPCELVPDMAESSMDSTVSNNLGKPFLLLDIPRYLTTWE</sequence>
<proteinExistence type="predicted"/>
<name>A0A3Q4B9Q0_MOLML</name>
<keyword evidence="2" id="KW-1185">Reference proteome</keyword>
<evidence type="ECO:0000313" key="2">
    <source>
        <dbReference type="Proteomes" id="UP000261620"/>
    </source>
</evidence>
<accession>A0A3Q4B9Q0</accession>
<reference evidence="1" key="1">
    <citation type="submission" date="2025-08" db="UniProtKB">
        <authorList>
            <consortium name="Ensembl"/>
        </authorList>
    </citation>
    <scope>IDENTIFICATION</scope>
</reference>
<dbReference type="Proteomes" id="UP000261620">
    <property type="component" value="Unplaced"/>
</dbReference>
<organism evidence="1 2">
    <name type="scientific">Mola mola</name>
    <name type="common">Ocean sunfish</name>
    <name type="synonym">Tetraodon mola</name>
    <dbReference type="NCBI Taxonomy" id="94237"/>
    <lineage>
        <taxon>Eukaryota</taxon>
        <taxon>Metazoa</taxon>
        <taxon>Chordata</taxon>
        <taxon>Craniata</taxon>
        <taxon>Vertebrata</taxon>
        <taxon>Euteleostomi</taxon>
        <taxon>Actinopterygii</taxon>
        <taxon>Neopterygii</taxon>
        <taxon>Teleostei</taxon>
        <taxon>Neoteleostei</taxon>
        <taxon>Acanthomorphata</taxon>
        <taxon>Eupercaria</taxon>
        <taxon>Tetraodontiformes</taxon>
        <taxon>Molidae</taxon>
        <taxon>Mola</taxon>
    </lineage>
</organism>
<protein>
    <submittedName>
        <fullName evidence="1">Uncharacterized protein</fullName>
    </submittedName>
</protein>
<dbReference type="Ensembl" id="ENSMMOT00000015175.1">
    <property type="protein sequence ID" value="ENSMMOP00000014930.1"/>
    <property type="gene ID" value="ENSMMOG00000011414.1"/>
</dbReference>
<dbReference type="AlphaFoldDB" id="A0A3Q4B9Q0"/>
<reference evidence="1" key="2">
    <citation type="submission" date="2025-09" db="UniProtKB">
        <authorList>
            <consortium name="Ensembl"/>
        </authorList>
    </citation>
    <scope>IDENTIFICATION</scope>
</reference>
<evidence type="ECO:0000313" key="1">
    <source>
        <dbReference type="Ensembl" id="ENSMMOP00000014930.1"/>
    </source>
</evidence>